<dbReference type="InterPro" id="IPR051158">
    <property type="entry name" value="Metallophosphoesterase_sf"/>
</dbReference>
<evidence type="ECO:0000259" key="1">
    <source>
        <dbReference type="Pfam" id="PF00149"/>
    </source>
</evidence>
<dbReference type="GO" id="GO:0016787">
    <property type="term" value="F:hydrolase activity"/>
    <property type="evidence" value="ECO:0007669"/>
    <property type="project" value="InterPro"/>
</dbReference>
<evidence type="ECO:0000313" key="3">
    <source>
        <dbReference type="Proteomes" id="UP000288758"/>
    </source>
</evidence>
<dbReference type="Gene3D" id="3.60.21.10">
    <property type="match status" value="1"/>
</dbReference>
<gene>
    <name evidence="2" type="ORF">EJ065_7276</name>
</gene>
<evidence type="ECO:0000313" key="2">
    <source>
        <dbReference type="EMBL" id="QAT88801.1"/>
    </source>
</evidence>
<dbReference type="EMBL" id="CP034669">
    <property type="protein sequence ID" value="QAT88801.1"/>
    <property type="molecule type" value="Genomic_DNA"/>
</dbReference>
<sequence>MYQSLFEPSADGGRNAVRARAALEGPTWGQGIRYDATIMRLFGIGDTHLPSTRQKDMHRFGWTDHPLPLQRAWDERVRPEDAVIVAGDISWATRPHEVMEDLAWLDARPGRKVLVRGNHDYWWGDSASKLRKLLEPFRTLEGFLHNNAVVLGPWVIAGTRLWTAPEAPPMPGGEMGDEQGDSGYVERETRRLNTSLEDALKKEAASPTPLTRIVAVHFPPVYANERATAFSAPIEAFAPKVCVYGHLHSSGIPAGFTGERAGVRYVLASCDAAGFAPVLLDER</sequence>
<feature type="domain" description="Calcineurin-like phosphoesterase" evidence="1">
    <location>
        <begin position="39"/>
        <end position="249"/>
    </location>
</feature>
<dbReference type="PANTHER" id="PTHR31302">
    <property type="entry name" value="TRANSMEMBRANE PROTEIN WITH METALLOPHOSPHOESTERASE DOMAIN-RELATED"/>
    <property type="match status" value="1"/>
</dbReference>
<proteinExistence type="predicted"/>
<dbReference type="AlphaFoldDB" id="A0A410S401"/>
<dbReference type="InterPro" id="IPR029052">
    <property type="entry name" value="Metallo-depent_PP-like"/>
</dbReference>
<dbReference type="Pfam" id="PF00149">
    <property type="entry name" value="Metallophos"/>
    <property type="match status" value="1"/>
</dbReference>
<dbReference type="SUPFAM" id="SSF56300">
    <property type="entry name" value="Metallo-dependent phosphatases"/>
    <property type="match status" value="1"/>
</dbReference>
<organism evidence="2 3">
    <name type="scientific">Corallococcus coralloides</name>
    <name type="common">Myxococcus coralloides</name>
    <dbReference type="NCBI Taxonomy" id="184914"/>
    <lineage>
        <taxon>Bacteria</taxon>
        <taxon>Pseudomonadati</taxon>
        <taxon>Myxococcota</taxon>
        <taxon>Myxococcia</taxon>
        <taxon>Myxococcales</taxon>
        <taxon>Cystobacterineae</taxon>
        <taxon>Myxococcaceae</taxon>
        <taxon>Corallococcus</taxon>
    </lineage>
</organism>
<dbReference type="PANTHER" id="PTHR31302:SF22">
    <property type="entry name" value="PHOSPHOESTERASE"/>
    <property type="match status" value="1"/>
</dbReference>
<protein>
    <submittedName>
        <fullName evidence="2">Metallophosphoesterase</fullName>
    </submittedName>
</protein>
<reference evidence="2 3" key="1">
    <citation type="submission" date="2018-12" db="EMBL/GenBank/DDBJ databases">
        <title>Complete Genome Sequence of the Corallopyronin A producing Myxobacterium Corallococcus coralloides B035.</title>
        <authorList>
            <person name="Bouhired S.M."/>
            <person name="Rupp O."/>
            <person name="Blom J."/>
            <person name="Schaeberle T.F."/>
            <person name="Kehraus S."/>
            <person name="Schiefer A."/>
            <person name="Pfarr K."/>
            <person name="Goesmann A."/>
            <person name="Hoerauf A."/>
            <person name="Koenig G.M."/>
        </authorList>
    </citation>
    <scope>NUCLEOTIDE SEQUENCE [LARGE SCALE GENOMIC DNA]</scope>
    <source>
        <strain evidence="2 3">B035</strain>
    </source>
</reference>
<dbReference type="InterPro" id="IPR004843">
    <property type="entry name" value="Calcineurin-like_PHP"/>
</dbReference>
<name>A0A410S401_CORCK</name>
<dbReference type="Proteomes" id="UP000288758">
    <property type="component" value="Chromosome"/>
</dbReference>
<accession>A0A410S401</accession>